<dbReference type="AlphaFoldDB" id="A0A939K1C7"/>
<dbReference type="Proteomes" id="UP000664034">
    <property type="component" value="Unassembled WGS sequence"/>
</dbReference>
<dbReference type="Pfam" id="PF09604">
    <property type="entry name" value="Potass_KdpF"/>
    <property type="match status" value="1"/>
</dbReference>
<name>A0A939K1C7_9BACT</name>
<dbReference type="GO" id="GO:0008556">
    <property type="term" value="F:P-type potassium transmembrane transporter activity"/>
    <property type="evidence" value="ECO:0007669"/>
    <property type="project" value="InterPro"/>
</dbReference>
<evidence type="ECO:0000313" key="2">
    <source>
        <dbReference type="Proteomes" id="UP000664034"/>
    </source>
</evidence>
<dbReference type="GO" id="GO:0005886">
    <property type="term" value="C:plasma membrane"/>
    <property type="evidence" value="ECO:0007669"/>
    <property type="project" value="InterPro"/>
</dbReference>
<organism evidence="1 2">
    <name type="scientific">Fibrella rubiginis</name>
    <dbReference type="NCBI Taxonomy" id="2817060"/>
    <lineage>
        <taxon>Bacteria</taxon>
        <taxon>Pseudomonadati</taxon>
        <taxon>Bacteroidota</taxon>
        <taxon>Cytophagia</taxon>
        <taxon>Cytophagales</taxon>
        <taxon>Spirosomataceae</taxon>
        <taxon>Fibrella</taxon>
    </lineage>
</organism>
<reference evidence="1" key="1">
    <citation type="submission" date="2021-03" db="EMBL/GenBank/DDBJ databases">
        <title>Fibrella sp. HMF5335 genome sequencing and assembly.</title>
        <authorList>
            <person name="Kang H."/>
            <person name="Kim H."/>
            <person name="Bae S."/>
            <person name="Joh K."/>
        </authorList>
    </citation>
    <scope>NUCLEOTIDE SEQUENCE</scope>
    <source>
        <strain evidence="1">HMF5335</strain>
    </source>
</reference>
<sequence>MLLILFIVSLMVFGYMLYVLIRPEKF</sequence>
<gene>
    <name evidence="1" type="ORF">J2I47_00985</name>
</gene>
<evidence type="ECO:0000313" key="1">
    <source>
        <dbReference type="EMBL" id="MBO0935109.1"/>
    </source>
</evidence>
<comment type="caution">
    <text evidence="1">The sequence shown here is derived from an EMBL/GenBank/DDBJ whole genome shotgun (WGS) entry which is preliminary data.</text>
</comment>
<accession>A0A939K1C7</accession>
<keyword evidence="2" id="KW-1185">Reference proteome</keyword>
<dbReference type="EMBL" id="JAFMYV010000001">
    <property type="protein sequence ID" value="MBO0935109.1"/>
    <property type="molecule type" value="Genomic_DNA"/>
</dbReference>
<dbReference type="RefSeq" id="WP_207363163.1">
    <property type="nucleotide sequence ID" value="NZ_JAFMYV010000001.1"/>
</dbReference>
<proteinExistence type="predicted"/>
<dbReference type="InterPro" id="IPR011726">
    <property type="entry name" value="KdpF"/>
</dbReference>
<protein>
    <submittedName>
        <fullName evidence="1">Potassium-transporting ATPase subunit F</fullName>
    </submittedName>
</protein>